<reference evidence="1 2" key="1">
    <citation type="submission" date="2019-07" db="EMBL/GenBank/DDBJ databases">
        <title>Whole genome shotgun sequence of Cerasibacillus quisquiliarum NBRC 102429.</title>
        <authorList>
            <person name="Hosoyama A."/>
            <person name="Uohara A."/>
            <person name="Ohji S."/>
            <person name="Ichikawa N."/>
        </authorList>
    </citation>
    <scope>NUCLEOTIDE SEQUENCE [LARGE SCALE GENOMIC DNA]</scope>
    <source>
        <strain evidence="1 2">NBRC 102429</strain>
    </source>
</reference>
<comment type="caution">
    <text evidence="1">The sequence shown here is derived from an EMBL/GenBank/DDBJ whole genome shotgun (WGS) entry which is preliminary data.</text>
</comment>
<accession>A0A511UZN3</accession>
<sequence length="278" mass="32914">MKIIDTIPFFMDHYQPSISFLQSYYEEYPDIFREYFAYHCKDTNERHNQSITKYPQAIPIIKKVHQSIKPIIHEITNQYYKIYHVSFPVDVNLIVGGFGSNAFTHRQIIPNITFALEKLSPEPDHLKVIVAHEFGHASHHIISDESGMDWYKMEWRNPLIWLNQEGAAIHFSKRISPGLEPFVYFSFDNDGEEWLSFAESNKEKIKQAFTEDYSSKTTEQIFREWFSINGGKRFGYSRLGYFLGDLFFQNQVKQLGEMKAITTWKDLHFIDRVESWLK</sequence>
<name>A0A511UZN3_9BACI</name>
<gene>
    <name evidence="1" type="ORF">CQU01_23440</name>
</gene>
<dbReference type="EMBL" id="BJXW01000029">
    <property type="protein sequence ID" value="GEN32106.1"/>
    <property type="molecule type" value="Genomic_DNA"/>
</dbReference>
<evidence type="ECO:0000313" key="1">
    <source>
        <dbReference type="EMBL" id="GEN32106.1"/>
    </source>
</evidence>
<proteinExistence type="predicted"/>
<dbReference type="RefSeq" id="WP_146938474.1">
    <property type="nucleotide sequence ID" value="NZ_BJXW01000029.1"/>
</dbReference>
<dbReference type="AlphaFoldDB" id="A0A511UZN3"/>
<evidence type="ECO:0008006" key="3">
    <source>
        <dbReference type="Google" id="ProtNLM"/>
    </source>
</evidence>
<protein>
    <recommendedName>
        <fullName evidence="3">Aminopeptidase</fullName>
    </recommendedName>
</protein>
<dbReference type="OrthoDB" id="2433944at2"/>
<organism evidence="1 2">
    <name type="scientific">Cerasibacillus quisquiliarum</name>
    <dbReference type="NCBI Taxonomy" id="227865"/>
    <lineage>
        <taxon>Bacteria</taxon>
        <taxon>Bacillati</taxon>
        <taxon>Bacillota</taxon>
        <taxon>Bacilli</taxon>
        <taxon>Bacillales</taxon>
        <taxon>Bacillaceae</taxon>
        <taxon>Cerasibacillus</taxon>
    </lineage>
</organism>
<evidence type="ECO:0000313" key="2">
    <source>
        <dbReference type="Proteomes" id="UP000321491"/>
    </source>
</evidence>
<dbReference type="Proteomes" id="UP000321491">
    <property type="component" value="Unassembled WGS sequence"/>
</dbReference>
<keyword evidence="2" id="KW-1185">Reference proteome</keyword>